<evidence type="ECO:0000313" key="11">
    <source>
        <dbReference type="EMBL" id="CUM87623.1"/>
    </source>
</evidence>
<dbReference type="Pfam" id="PF12821">
    <property type="entry name" value="ThrE_2"/>
    <property type="match status" value="1"/>
</dbReference>
<dbReference type="GO" id="GO:0005886">
    <property type="term" value="C:plasma membrane"/>
    <property type="evidence" value="ECO:0007669"/>
    <property type="project" value="UniProtKB-SubCell"/>
</dbReference>
<dbReference type="RefSeq" id="WP_022045334.1">
    <property type="nucleotide sequence ID" value="NZ_CP173697.1"/>
</dbReference>
<evidence type="ECO:0000256" key="3">
    <source>
        <dbReference type="ARBA" id="ARBA00022692"/>
    </source>
</evidence>
<evidence type="ECO:0000313" key="10">
    <source>
        <dbReference type="EMBL" id="CRL41656.1"/>
    </source>
</evidence>
<feature type="domain" description="Threonine/serine exporter-like N-terminal" evidence="8">
    <location>
        <begin position="37"/>
        <end position="280"/>
    </location>
</feature>
<dbReference type="InterPro" id="IPR050539">
    <property type="entry name" value="ThrE_Dicarb/AminoAcid_Exp"/>
</dbReference>
<evidence type="ECO:0000256" key="4">
    <source>
        <dbReference type="ARBA" id="ARBA00022989"/>
    </source>
</evidence>
<comment type="subcellular location">
    <subcellularLocation>
        <location evidence="1">Cell membrane</location>
        <topology evidence="1">Multi-pass membrane protein</topology>
    </subcellularLocation>
</comment>
<comment type="similarity">
    <text evidence="6">Belongs to the ThrE exporter (TC 2.A.79) family.</text>
</comment>
<dbReference type="EMBL" id="CYXV01000004">
    <property type="protein sequence ID" value="CUM87623.1"/>
    <property type="molecule type" value="Genomic_DNA"/>
</dbReference>
<accession>A0A0M6WVR3</accession>
<gene>
    <name evidence="11" type="ORF">ERS852420_01249</name>
    <name evidence="10" type="ORF">M72_13191</name>
</gene>
<feature type="transmembrane region" description="Helical" evidence="7">
    <location>
        <begin position="261"/>
        <end position="284"/>
    </location>
</feature>
<evidence type="ECO:0000256" key="2">
    <source>
        <dbReference type="ARBA" id="ARBA00022475"/>
    </source>
</evidence>
<evidence type="ECO:0000256" key="6">
    <source>
        <dbReference type="ARBA" id="ARBA00034125"/>
    </source>
</evidence>
<feature type="transmembrane region" description="Helical" evidence="7">
    <location>
        <begin position="409"/>
        <end position="429"/>
    </location>
</feature>
<evidence type="ECO:0000259" key="8">
    <source>
        <dbReference type="Pfam" id="PF06738"/>
    </source>
</evidence>
<dbReference type="Pfam" id="PF06738">
    <property type="entry name" value="ThrE"/>
    <property type="match status" value="1"/>
</dbReference>
<evidence type="ECO:0000256" key="5">
    <source>
        <dbReference type="ARBA" id="ARBA00023136"/>
    </source>
</evidence>
<organism evidence="10 12">
    <name type="scientific">Roseburia faecis</name>
    <dbReference type="NCBI Taxonomy" id="301302"/>
    <lineage>
        <taxon>Bacteria</taxon>
        <taxon>Bacillati</taxon>
        <taxon>Bacillota</taxon>
        <taxon>Clostridia</taxon>
        <taxon>Lachnospirales</taxon>
        <taxon>Lachnospiraceae</taxon>
        <taxon>Roseburia</taxon>
    </lineage>
</organism>
<reference evidence="12" key="2">
    <citation type="submission" date="2015-05" db="EMBL/GenBank/DDBJ databases">
        <authorList>
            <consortium name="Pathogen Informatics"/>
        </authorList>
    </citation>
    <scope>NUCLEOTIDE SEQUENCE [LARGE SCALE GENOMIC DNA]</scope>
    <source>
        <strain evidence="11 13">2789STDY5608863</strain>
        <strain evidence="12">M72</strain>
    </source>
</reference>
<proteinExistence type="inferred from homology"/>
<keyword evidence="12" id="KW-1185">Reference proteome</keyword>
<feature type="transmembrane region" description="Helical" evidence="7">
    <location>
        <begin position="141"/>
        <end position="163"/>
    </location>
</feature>
<dbReference type="OrthoDB" id="2148488at2"/>
<dbReference type="PANTHER" id="PTHR34390:SF2">
    <property type="entry name" value="SUCCINATE TRANSPORTER SUBUNIT YJJP-RELATED"/>
    <property type="match status" value="1"/>
</dbReference>
<dbReference type="STRING" id="301302.ERS852420_01249"/>
<evidence type="ECO:0000313" key="13">
    <source>
        <dbReference type="Proteomes" id="UP000095495"/>
    </source>
</evidence>
<protein>
    <submittedName>
        <fullName evidence="11">Uncharacterized conserved protein</fullName>
    </submittedName>
</protein>
<dbReference type="Proteomes" id="UP000049979">
    <property type="component" value="Unassembled WGS sequence"/>
</dbReference>
<evidence type="ECO:0000256" key="1">
    <source>
        <dbReference type="ARBA" id="ARBA00004651"/>
    </source>
</evidence>
<dbReference type="InterPro" id="IPR010619">
    <property type="entry name" value="ThrE-like_N"/>
</dbReference>
<dbReference type="EMBL" id="CVRR01000048">
    <property type="protein sequence ID" value="CRL41656.1"/>
    <property type="molecule type" value="Genomic_DNA"/>
</dbReference>
<feature type="domain" description="Threonine/Serine exporter ThrE" evidence="9">
    <location>
        <begin position="304"/>
        <end position="430"/>
    </location>
</feature>
<dbReference type="Proteomes" id="UP000095495">
    <property type="component" value="Unassembled WGS sequence"/>
</dbReference>
<keyword evidence="5 7" id="KW-0472">Membrane</keyword>
<keyword evidence="3 7" id="KW-0812">Transmembrane</keyword>
<evidence type="ECO:0000256" key="7">
    <source>
        <dbReference type="SAM" id="Phobius"/>
    </source>
</evidence>
<dbReference type="GO" id="GO:0015744">
    <property type="term" value="P:succinate transport"/>
    <property type="evidence" value="ECO:0007669"/>
    <property type="project" value="TreeGrafter"/>
</dbReference>
<feature type="transmembrane region" description="Helical" evidence="7">
    <location>
        <begin position="227"/>
        <end position="249"/>
    </location>
</feature>
<dbReference type="InterPro" id="IPR024528">
    <property type="entry name" value="ThrE_2"/>
</dbReference>
<keyword evidence="4 7" id="KW-1133">Transmembrane helix</keyword>
<evidence type="ECO:0000259" key="9">
    <source>
        <dbReference type="Pfam" id="PF12821"/>
    </source>
</evidence>
<evidence type="ECO:0000313" key="12">
    <source>
        <dbReference type="Proteomes" id="UP000049979"/>
    </source>
</evidence>
<name>A0A0M6WVR3_9FIRM</name>
<feature type="transmembrane region" description="Helical" evidence="7">
    <location>
        <begin position="348"/>
        <end position="367"/>
    </location>
</feature>
<feature type="transmembrane region" description="Helical" evidence="7">
    <location>
        <begin position="296"/>
        <end position="317"/>
    </location>
</feature>
<feature type="transmembrane region" description="Helical" evidence="7">
    <location>
        <begin position="193"/>
        <end position="215"/>
    </location>
</feature>
<keyword evidence="2" id="KW-1003">Cell membrane</keyword>
<dbReference type="GO" id="GO:0022857">
    <property type="term" value="F:transmembrane transporter activity"/>
    <property type="evidence" value="ECO:0007669"/>
    <property type="project" value="InterPro"/>
</dbReference>
<sequence>MQTTAIPKNHMDIPWHEYSGHGNCPITEADLTEKASIVGRVGLMLLSCGTGAWRVRSSMNTISQNLGITCSTDIGLMSIEYTCFDGTSGFSQSLCLTNTGVNTSKLNRLERFIGEFSTVGKTMTGEQLHDHLDEIDRIHGLYSPVALGFAAALACGAFTFLLGGGPVEMLFAFCGAGLGNFVRCKLTKHHLTLFLGIVASVASACVTYTILLRIAELIAGVSLQHEAGYICSMLFIIPGFPFITSGIDLAKLDMRSGLERLTYAIIIIVVATITAWLMALLLHLHPVDFPALSMSVPMHIILRLVFSFCGVFGFSIMFNSPWKLAATAALIGAVANTLRLELVDLASFPPAAAAFVGALLAGILASLIKNQAGYPRISLTVPSIVIMVPGLYLYRAIYNLGAMSLNTSASWFASAILIIVALPLGLIFARILTDRTFRYCT</sequence>
<feature type="transmembrane region" description="Helical" evidence="7">
    <location>
        <begin position="379"/>
        <end position="397"/>
    </location>
</feature>
<dbReference type="AlphaFoldDB" id="A0A0M6WVR3"/>
<reference evidence="10" key="1">
    <citation type="submission" date="2015-05" db="EMBL/GenBank/DDBJ databases">
        <authorList>
            <person name="Wang D.B."/>
            <person name="Wang M."/>
        </authorList>
    </citation>
    <scope>NUCLEOTIDE SEQUENCE [LARGE SCALE GENOMIC DNA]</scope>
    <source>
        <strain evidence="10">M72</strain>
    </source>
</reference>
<dbReference type="PANTHER" id="PTHR34390">
    <property type="entry name" value="UPF0442 PROTEIN YJJB-RELATED"/>
    <property type="match status" value="1"/>
</dbReference>